<keyword evidence="2" id="KW-1185">Reference proteome</keyword>
<dbReference type="Proteomes" id="UP000092498">
    <property type="component" value="Chromosome"/>
</dbReference>
<proteinExistence type="predicted"/>
<reference evidence="1 2" key="1">
    <citation type="submission" date="2015-11" db="EMBL/GenBank/DDBJ databases">
        <title>Whole-Genome Sequence of Candidatus Oderbacter manganicum from the National Park Lower Oder Valley, Germany.</title>
        <authorList>
            <person name="Braun B."/>
            <person name="Liere K."/>
            <person name="Szewzyk U."/>
        </authorList>
    </citation>
    <scope>NUCLEOTIDE SEQUENCE [LARGE SCALE GENOMIC DNA]</scope>
    <source>
        <strain evidence="1 2">OTSz_A_272</strain>
    </source>
</reference>
<sequence>MKFDPIPALPNSATPGQAGDFAFLTGEWRIQNRSIVEGEWLEYPSEATVHAILDGICSVEELRIPARNFSGMGLRLLDVETRVWSDHWVNARTGALTLPGQRGSFESGEGIFVTDEIDDGVAVKHVGVWDNITSRSCRWRQASSRDGGKTWAQNWIMEWVRA</sequence>
<organism evidence="1 2">
    <name type="scientific">Candidatus Viadribacter manganicus</name>
    <dbReference type="NCBI Taxonomy" id="1759059"/>
    <lineage>
        <taxon>Bacteria</taxon>
        <taxon>Pseudomonadati</taxon>
        <taxon>Pseudomonadota</taxon>
        <taxon>Alphaproteobacteria</taxon>
        <taxon>Hyphomonadales</taxon>
        <taxon>Hyphomonadaceae</taxon>
        <taxon>Candidatus Viadribacter</taxon>
    </lineage>
</organism>
<evidence type="ECO:0008006" key="3">
    <source>
        <dbReference type="Google" id="ProtNLM"/>
    </source>
</evidence>
<dbReference type="KEGG" id="cbot:ATE48_08690"/>
<evidence type="ECO:0000313" key="2">
    <source>
        <dbReference type="Proteomes" id="UP000092498"/>
    </source>
</evidence>
<name>A0A1B1AHF9_9PROT</name>
<dbReference type="InParanoid" id="A0A1B1AHF9"/>
<dbReference type="OrthoDB" id="9814791at2"/>
<dbReference type="EMBL" id="CP013244">
    <property type="protein sequence ID" value="ANP45992.1"/>
    <property type="molecule type" value="Genomic_DNA"/>
</dbReference>
<evidence type="ECO:0000313" key="1">
    <source>
        <dbReference type="EMBL" id="ANP45992.1"/>
    </source>
</evidence>
<protein>
    <recommendedName>
        <fullName evidence="3">DUF1579 domain-containing protein</fullName>
    </recommendedName>
</protein>
<dbReference type="RefSeq" id="WP_066770221.1">
    <property type="nucleotide sequence ID" value="NZ_CP013244.1"/>
</dbReference>
<dbReference type="STRING" id="1759059.ATE48_08690"/>
<gene>
    <name evidence="1" type="ORF">ATE48_08690</name>
</gene>
<dbReference type="AlphaFoldDB" id="A0A1B1AHF9"/>
<accession>A0A1B1AHF9</accession>